<evidence type="ECO:0000313" key="3">
    <source>
        <dbReference type="Proteomes" id="UP001500540"/>
    </source>
</evidence>
<evidence type="ECO:0000313" key="2">
    <source>
        <dbReference type="EMBL" id="GAA3765712.1"/>
    </source>
</evidence>
<gene>
    <name evidence="2" type="ORF">GCM10022240_17640</name>
</gene>
<dbReference type="InterPro" id="IPR029058">
    <property type="entry name" value="AB_hydrolase_fold"/>
</dbReference>
<dbReference type="SUPFAM" id="SSF53474">
    <property type="entry name" value="alpha/beta-Hydrolases"/>
    <property type="match status" value="1"/>
</dbReference>
<keyword evidence="3" id="KW-1185">Reference proteome</keyword>
<accession>A0ABP7GJG9</accession>
<sequence>MQWEPDILGPSFQQRTLSLGQDSEGHVVATLVRSLPGLLARGRGPFSDVDVLSVHGWSDYFFQTELARFWTSRGARFYAVDLRKYGRSLRPEQTPGDIADLQWYDADIDAALSAMGHGAGSPSRRRLVLQGHSTGGLIFALWSARHPGRADALILNSPWLELQLGAMGRNALMPLVQARAHLDPHAPLPAVDLGLYTRAQHEVGAVAGTQYRADWRPARGFRVHAAWLGAVLEGHRRIAAGMDAGCPVLVLLSARSTPPLSWSEQMTTTDSVLVVDDIARVSTRLGRLVTVSRIEGALHDVFLSYPEPRAAAYGVMAHWLPRALRMAPVLYR</sequence>
<name>A0ABP7GJG9_9MICO</name>
<dbReference type="Proteomes" id="UP001500540">
    <property type="component" value="Unassembled WGS sequence"/>
</dbReference>
<dbReference type="RefSeq" id="WP_344782667.1">
    <property type="nucleotide sequence ID" value="NZ_BAABAF010000006.1"/>
</dbReference>
<proteinExistence type="predicted"/>
<dbReference type="EMBL" id="BAABAF010000006">
    <property type="protein sequence ID" value="GAA3765712.1"/>
    <property type="molecule type" value="Genomic_DNA"/>
</dbReference>
<feature type="domain" description="Serine aminopeptidase S33" evidence="1">
    <location>
        <begin position="51"/>
        <end position="251"/>
    </location>
</feature>
<organism evidence="2 3">
    <name type="scientific">Microbacterium kribbense</name>
    <dbReference type="NCBI Taxonomy" id="433645"/>
    <lineage>
        <taxon>Bacteria</taxon>
        <taxon>Bacillati</taxon>
        <taxon>Actinomycetota</taxon>
        <taxon>Actinomycetes</taxon>
        <taxon>Micrococcales</taxon>
        <taxon>Microbacteriaceae</taxon>
        <taxon>Microbacterium</taxon>
    </lineage>
</organism>
<dbReference type="Gene3D" id="3.40.50.1820">
    <property type="entry name" value="alpha/beta hydrolase"/>
    <property type="match status" value="1"/>
</dbReference>
<reference evidence="3" key="1">
    <citation type="journal article" date="2019" name="Int. J. Syst. Evol. Microbiol.">
        <title>The Global Catalogue of Microorganisms (GCM) 10K type strain sequencing project: providing services to taxonomists for standard genome sequencing and annotation.</title>
        <authorList>
            <consortium name="The Broad Institute Genomics Platform"/>
            <consortium name="The Broad Institute Genome Sequencing Center for Infectious Disease"/>
            <person name="Wu L."/>
            <person name="Ma J."/>
        </authorList>
    </citation>
    <scope>NUCLEOTIDE SEQUENCE [LARGE SCALE GENOMIC DNA]</scope>
    <source>
        <strain evidence="3">JCM 16950</strain>
    </source>
</reference>
<comment type="caution">
    <text evidence="2">The sequence shown here is derived from an EMBL/GenBank/DDBJ whole genome shotgun (WGS) entry which is preliminary data.</text>
</comment>
<evidence type="ECO:0000259" key="1">
    <source>
        <dbReference type="Pfam" id="PF12146"/>
    </source>
</evidence>
<keyword evidence="2" id="KW-0378">Hydrolase</keyword>
<dbReference type="GO" id="GO:0016787">
    <property type="term" value="F:hydrolase activity"/>
    <property type="evidence" value="ECO:0007669"/>
    <property type="project" value="UniProtKB-KW"/>
</dbReference>
<protein>
    <submittedName>
        <fullName evidence="2">Alpha/beta hydrolase</fullName>
    </submittedName>
</protein>
<dbReference type="Pfam" id="PF12146">
    <property type="entry name" value="Hydrolase_4"/>
    <property type="match status" value="1"/>
</dbReference>
<dbReference type="InterPro" id="IPR022742">
    <property type="entry name" value="Hydrolase_4"/>
</dbReference>